<keyword evidence="2" id="KW-1185">Reference proteome</keyword>
<evidence type="ECO:0000313" key="2">
    <source>
        <dbReference type="Proteomes" id="UP001153148"/>
    </source>
</evidence>
<organism evidence="1 2">
    <name type="scientific">Timema podura</name>
    <name type="common">Walking stick</name>
    <dbReference type="NCBI Taxonomy" id="61482"/>
    <lineage>
        <taxon>Eukaryota</taxon>
        <taxon>Metazoa</taxon>
        <taxon>Ecdysozoa</taxon>
        <taxon>Arthropoda</taxon>
        <taxon>Hexapoda</taxon>
        <taxon>Insecta</taxon>
        <taxon>Pterygota</taxon>
        <taxon>Neoptera</taxon>
        <taxon>Polyneoptera</taxon>
        <taxon>Phasmatodea</taxon>
        <taxon>Timematodea</taxon>
        <taxon>Timematoidea</taxon>
        <taxon>Timematidae</taxon>
        <taxon>Timema</taxon>
    </lineage>
</organism>
<protein>
    <submittedName>
        <fullName evidence="1">Uncharacterized protein</fullName>
    </submittedName>
</protein>
<name>A0ABN7P7S0_TIMPD</name>
<dbReference type="Proteomes" id="UP001153148">
    <property type="component" value="Unassembled WGS sequence"/>
</dbReference>
<reference evidence="1" key="1">
    <citation type="submission" date="2021-03" db="EMBL/GenBank/DDBJ databases">
        <authorList>
            <person name="Tran Van P."/>
        </authorList>
    </citation>
    <scope>NUCLEOTIDE SEQUENCE</scope>
</reference>
<feature type="non-terminal residue" evidence="1">
    <location>
        <position position="61"/>
    </location>
</feature>
<comment type="caution">
    <text evidence="1">The sequence shown here is derived from an EMBL/GenBank/DDBJ whole genome shotgun (WGS) entry which is preliminary data.</text>
</comment>
<accession>A0ABN7P7S0</accession>
<sequence length="61" mass="7007">MIDLTVLQIILLRNSSLVFHYSRGGKKKIAYWQLKAEGGESMGEIKKDPTHYSELDPKIMK</sequence>
<gene>
    <name evidence="1" type="ORF">TPAB3V08_LOCUS10082</name>
</gene>
<evidence type="ECO:0000313" key="1">
    <source>
        <dbReference type="EMBL" id="CAG2063134.1"/>
    </source>
</evidence>
<dbReference type="EMBL" id="CAJPIN010024525">
    <property type="protein sequence ID" value="CAG2063134.1"/>
    <property type="molecule type" value="Genomic_DNA"/>
</dbReference>
<proteinExistence type="predicted"/>